<feature type="non-terminal residue" evidence="2">
    <location>
        <position position="1"/>
    </location>
</feature>
<protein>
    <submittedName>
        <fullName evidence="2">TnsD family Tn7-like transposition protein</fullName>
    </submittedName>
</protein>
<comment type="caution">
    <text evidence="2">The sequence shown here is derived from an EMBL/GenBank/DDBJ whole genome shotgun (WGS) entry which is preliminary data.</text>
</comment>
<name>A0ABU3XGS6_9BACI</name>
<evidence type="ECO:0000313" key="2">
    <source>
        <dbReference type="EMBL" id="MDV2687097.1"/>
    </source>
</evidence>
<proteinExistence type="predicted"/>
<dbReference type="Pfam" id="PF15978">
    <property type="entry name" value="TnsD"/>
    <property type="match status" value="1"/>
</dbReference>
<dbReference type="Proteomes" id="UP001287282">
    <property type="component" value="Unassembled WGS sequence"/>
</dbReference>
<accession>A0ABU3XGS6</accession>
<evidence type="ECO:0000313" key="3">
    <source>
        <dbReference type="Proteomes" id="UP001287282"/>
    </source>
</evidence>
<feature type="non-terminal residue" evidence="2">
    <location>
        <position position="90"/>
    </location>
</feature>
<dbReference type="Gene3D" id="1.10.10.60">
    <property type="entry name" value="Homeodomain-like"/>
    <property type="match status" value="1"/>
</dbReference>
<organism evidence="2 3">
    <name type="scientific">Alkalihalophilus lindianensis</name>
    <dbReference type="NCBI Taxonomy" id="1630542"/>
    <lineage>
        <taxon>Bacteria</taxon>
        <taxon>Bacillati</taxon>
        <taxon>Bacillota</taxon>
        <taxon>Bacilli</taxon>
        <taxon>Bacillales</taxon>
        <taxon>Bacillaceae</taxon>
        <taxon>Alkalihalophilus</taxon>
    </lineage>
</organism>
<sequence>MIQEVNVTRDFKSKAPIGTFECSCGFIYARKGPDRLSEDKYHIGRIKAFGDVWKSKLHELAAEGTYSTRALAKMLDVDSKTVKKYLSSEM</sequence>
<dbReference type="InterPro" id="IPR032750">
    <property type="entry name" value="TnsD_C"/>
</dbReference>
<evidence type="ECO:0000259" key="1">
    <source>
        <dbReference type="Pfam" id="PF15978"/>
    </source>
</evidence>
<feature type="domain" description="Transposon Tn7 transposition protein TnsD C-terminal" evidence="1">
    <location>
        <begin position="2"/>
        <end position="88"/>
    </location>
</feature>
<dbReference type="RefSeq" id="WP_317124123.1">
    <property type="nucleotide sequence ID" value="NZ_JAWJBA010000305.1"/>
</dbReference>
<gene>
    <name evidence="2" type="ORF">RYX56_22365</name>
</gene>
<dbReference type="EMBL" id="JAWJBA010000305">
    <property type="protein sequence ID" value="MDV2687097.1"/>
    <property type="molecule type" value="Genomic_DNA"/>
</dbReference>
<keyword evidence="3" id="KW-1185">Reference proteome</keyword>
<reference evidence="2 3" key="1">
    <citation type="submission" date="2023-10" db="EMBL/GenBank/DDBJ databases">
        <title>Screening of Alkalihalobacillus lindianensis BZ-TG-R113 and Its Alleviation of Salt Stress on Rapeseed Growth.</title>
        <authorList>
            <person name="Zhao B."/>
            <person name="Guo T."/>
        </authorList>
    </citation>
    <scope>NUCLEOTIDE SEQUENCE [LARGE SCALE GENOMIC DNA]</scope>
    <source>
        <strain evidence="2 3">BZ-TG-R113</strain>
    </source>
</reference>